<accession>A0A426XFU0</accession>
<comment type="caution">
    <text evidence="1">The sequence shown here is derived from an EMBL/GenBank/DDBJ whole genome shotgun (WGS) entry which is preliminary data.</text>
</comment>
<proteinExistence type="predicted"/>
<dbReference type="Proteomes" id="UP000287651">
    <property type="component" value="Unassembled WGS sequence"/>
</dbReference>
<protein>
    <submittedName>
        <fullName evidence="1">Uncharacterized protein</fullName>
    </submittedName>
</protein>
<evidence type="ECO:0000313" key="2">
    <source>
        <dbReference type="Proteomes" id="UP000287651"/>
    </source>
</evidence>
<reference evidence="1 2" key="1">
    <citation type="journal article" date="2014" name="Agronomy (Basel)">
        <title>A Draft Genome Sequence for Ensete ventricosum, the Drought-Tolerant Tree Against Hunger.</title>
        <authorList>
            <person name="Harrison J."/>
            <person name="Moore K.A."/>
            <person name="Paszkiewicz K."/>
            <person name="Jones T."/>
            <person name="Grant M."/>
            <person name="Ambacheew D."/>
            <person name="Muzemil S."/>
            <person name="Studholme D.J."/>
        </authorList>
    </citation>
    <scope>NUCLEOTIDE SEQUENCE [LARGE SCALE GENOMIC DNA]</scope>
</reference>
<sequence length="78" mass="8774">MDDDETVSLEPAMGMHACSSSGLYPLPNPEMTVDILTTKIYEENVRGITVWTWTKAKGEGEVVRRGVRGEDEEEKEEE</sequence>
<organism evidence="1 2">
    <name type="scientific">Ensete ventricosum</name>
    <name type="common">Abyssinian banana</name>
    <name type="synonym">Musa ensete</name>
    <dbReference type="NCBI Taxonomy" id="4639"/>
    <lineage>
        <taxon>Eukaryota</taxon>
        <taxon>Viridiplantae</taxon>
        <taxon>Streptophyta</taxon>
        <taxon>Embryophyta</taxon>
        <taxon>Tracheophyta</taxon>
        <taxon>Spermatophyta</taxon>
        <taxon>Magnoliopsida</taxon>
        <taxon>Liliopsida</taxon>
        <taxon>Zingiberales</taxon>
        <taxon>Musaceae</taxon>
        <taxon>Ensete</taxon>
    </lineage>
</organism>
<name>A0A426XFU0_ENSVE</name>
<gene>
    <name evidence="1" type="ORF">B296_00027911</name>
</gene>
<evidence type="ECO:0000313" key="1">
    <source>
        <dbReference type="EMBL" id="RRT38357.1"/>
    </source>
</evidence>
<dbReference type="AlphaFoldDB" id="A0A426XFU0"/>
<dbReference type="EMBL" id="AMZH03021287">
    <property type="protein sequence ID" value="RRT38357.1"/>
    <property type="molecule type" value="Genomic_DNA"/>
</dbReference>